<dbReference type="GO" id="GO:0040017">
    <property type="term" value="P:positive regulation of locomotion"/>
    <property type="evidence" value="ECO:0007669"/>
    <property type="project" value="UniProtKB-ARBA"/>
</dbReference>
<dbReference type="InterPro" id="IPR003599">
    <property type="entry name" value="Ig_sub"/>
</dbReference>
<feature type="compositionally biased region" description="Basic and acidic residues" evidence="7">
    <location>
        <begin position="3008"/>
        <end position="3020"/>
    </location>
</feature>
<feature type="region of interest" description="Disordered" evidence="7">
    <location>
        <begin position="3294"/>
        <end position="3332"/>
    </location>
</feature>
<accession>A0A1B0CIV6</accession>
<feature type="domain" description="Ig-like" evidence="8">
    <location>
        <begin position="2068"/>
        <end position="2154"/>
    </location>
</feature>
<feature type="domain" description="Ig-like" evidence="8">
    <location>
        <begin position="3726"/>
        <end position="3807"/>
    </location>
</feature>
<dbReference type="SUPFAM" id="SSF46966">
    <property type="entry name" value="Spectrin repeat"/>
    <property type="match status" value="4"/>
</dbReference>
<dbReference type="FunFam" id="2.60.40.10:FF:000849">
    <property type="entry name" value="Uncharacterized protein, isoform F"/>
    <property type="match status" value="1"/>
</dbReference>
<dbReference type="FunFam" id="2.60.40.10:FF:001215">
    <property type="entry name" value="Uncharacterized protein, isoform F"/>
    <property type="match status" value="1"/>
</dbReference>
<feature type="region of interest" description="Disordered" evidence="7">
    <location>
        <begin position="3352"/>
        <end position="3382"/>
    </location>
</feature>
<dbReference type="EMBL" id="AJWK01013804">
    <property type="status" value="NOT_ANNOTATED_CDS"/>
    <property type="molecule type" value="Genomic_DNA"/>
</dbReference>
<feature type="domain" description="Ig-like" evidence="8">
    <location>
        <begin position="1747"/>
        <end position="1835"/>
    </location>
</feature>
<evidence type="ECO:0000256" key="5">
    <source>
        <dbReference type="ARBA" id="ARBA00023319"/>
    </source>
</evidence>
<dbReference type="SMART" id="SM00409">
    <property type="entry name" value="IG"/>
    <property type="match status" value="11"/>
</dbReference>
<feature type="domain" description="Ig-like" evidence="8">
    <location>
        <begin position="1845"/>
        <end position="1932"/>
    </location>
</feature>
<dbReference type="InterPro" id="IPR003598">
    <property type="entry name" value="Ig_sub2"/>
</dbReference>
<dbReference type="SMART" id="SM00150">
    <property type="entry name" value="SPEC"/>
    <property type="match status" value="3"/>
</dbReference>
<reference evidence="9" key="1">
    <citation type="submission" date="2020-05" db="UniProtKB">
        <authorList>
            <consortium name="EnsemblMetazoa"/>
        </authorList>
    </citation>
    <scope>IDENTIFICATION</scope>
    <source>
        <strain evidence="9">Jacobina</strain>
    </source>
</reference>
<feature type="region of interest" description="Disordered" evidence="7">
    <location>
        <begin position="3104"/>
        <end position="3242"/>
    </location>
</feature>
<dbReference type="GO" id="GO:0030016">
    <property type="term" value="C:myofibril"/>
    <property type="evidence" value="ECO:0007669"/>
    <property type="project" value="UniProtKB-SubCell"/>
</dbReference>
<evidence type="ECO:0000259" key="8">
    <source>
        <dbReference type="PROSITE" id="PS50835"/>
    </source>
</evidence>
<dbReference type="SUPFAM" id="SSF48726">
    <property type="entry name" value="Immunoglobulin"/>
    <property type="match status" value="11"/>
</dbReference>
<comment type="subcellular location">
    <subcellularLocation>
        <location evidence="1">Cytoplasm</location>
        <location evidence="1">Myofibril</location>
    </subcellularLocation>
</comment>
<dbReference type="EMBL" id="AJWK01013802">
    <property type="status" value="NOT_ANNOTATED_CDS"/>
    <property type="molecule type" value="Genomic_DNA"/>
</dbReference>
<dbReference type="PANTHER" id="PTHR47633">
    <property type="entry name" value="IMMUNOGLOBULIN"/>
    <property type="match status" value="1"/>
</dbReference>
<keyword evidence="10" id="KW-1185">Reference proteome</keyword>
<dbReference type="FunFam" id="2.60.40.10:FF:000425">
    <property type="entry name" value="Myosin light chain kinase"/>
    <property type="match status" value="1"/>
</dbReference>
<feature type="region of interest" description="Disordered" evidence="7">
    <location>
        <begin position="2564"/>
        <end position="2662"/>
    </location>
</feature>
<evidence type="ECO:0000256" key="2">
    <source>
        <dbReference type="ARBA" id="ARBA00006692"/>
    </source>
</evidence>
<proteinExistence type="inferred from homology"/>
<dbReference type="EnsemblMetazoa" id="LLOJ004389-RA">
    <property type="protein sequence ID" value="LLOJ004389-PA"/>
    <property type="gene ID" value="LLOJ004389"/>
</dbReference>
<feature type="compositionally biased region" description="Polar residues" evidence="7">
    <location>
        <begin position="3215"/>
        <end position="3225"/>
    </location>
</feature>
<evidence type="ECO:0000313" key="10">
    <source>
        <dbReference type="Proteomes" id="UP000092461"/>
    </source>
</evidence>
<evidence type="ECO:0000313" key="9">
    <source>
        <dbReference type="EnsemblMetazoa" id="LLOJ004389-PA"/>
    </source>
</evidence>
<dbReference type="Gene3D" id="1.20.58.60">
    <property type="match status" value="4"/>
</dbReference>
<feature type="region of interest" description="Disordered" evidence="7">
    <location>
        <begin position="3058"/>
        <end position="3077"/>
    </location>
</feature>
<dbReference type="PANTHER" id="PTHR47633:SF4">
    <property type="entry name" value="MYOPALLADIN ISOFORM X1"/>
    <property type="match status" value="1"/>
</dbReference>
<evidence type="ECO:0000256" key="6">
    <source>
        <dbReference type="SAM" id="Coils"/>
    </source>
</evidence>
<feature type="domain" description="Ig-like" evidence="8">
    <location>
        <begin position="1127"/>
        <end position="1215"/>
    </location>
</feature>
<comment type="similarity">
    <text evidence="2">Belongs to the protein kinase superfamily. CAMK Ser/Thr protein kinase family.</text>
</comment>
<dbReference type="SMART" id="SM00408">
    <property type="entry name" value="IGc2"/>
    <property type="match status" value="11"/>
</dbReference>
<dbReference type="EMBL" id="AJWK01013806">
    <property type="status" value="NOT_ANNOTATED_CDS"/>
    <property type="molecule type" value="Genomic_DNA"/>
</dbReference>
<dbReference type="InterPro" id="IPR018159">
    <property type="entry name" value="Spectrin/alpha-actinin"/>
</dbReference>
<feature type="domain" description="Ig-like" evidence="8">
    <location>
        <begin position="1646"/>
        <end position="1734"/>
    </location>
</feature>
<dbReference type="InterPro" id="IPR013098">
    <property type="entry name" value="Ig_I-set"/>
</dbReference>
<dbReference type="InterPro" id="IPR002017">
    <property type="entry name" value="Spectrin_repeat"/>
</dbReference>
<keyword evidence="5" id="KW-0393">Immunoglobulin domain</keyword>
<feature type="coiled-coil region" evidence="6">
    <location>
        <begin position="1082"/>
        <end position="1109"/>
    </location>
</feature>
<dbReference type="FunFam" id="2.60.40.10:FF:000032">
    <property type="entry name" value="palladin isoform X1"/>
    <property type="match status" value="1"/>
</dbReference>
<protein>
    <recommendedName>
        <fullName evidence="8">Ig-like domain-containing protein</fullName>
    </recommendedName>
</protein>
<feature type="region of interest" description="Disordered" evidence="7">
    <location>
        <begin position="3008"/>
        <end position="3049"/>
    </location>
</feature>
<feature type="compositionally biased region" description="Basic and acidic residues" evidence="7">
    <location>
        <begin position="2609"/>
        <end position="2625"/>
    </location>
</feature>
<feature type="domain" description="Ig-like" evidence="8">
    <location>
        <begin position="1955"/>
        <end position="2045"/>
    </location>
</feature>
<dbReference type="FunFam" id="2.60.40.10:FF:000632">
    <property type="entry name" value="Uncharacterized protein, isoform B"/>
    <property type="match status" value="1"/>
</dbReference>
<dbReference type="Pfam" id="PF00435">
    <property type="entry name" value="Spectrin"/>
    <property type="match status" value="1"/>
</dbReference>
<dbReference type="GO" id="GO:0060298">
    <property type="term" value="P:positive regulation of sarcomere organization"/>
    <property type="evidence" value="ECO:0007669"/>
    <property type="project" value="UniProtKB-ARBA"/>
</dbReference>
<dbReference type="Pfam" id="PF07679">
    <property type="entry name" value="I-set"/>
    <property type="match status" value="11"/>
</dbReference>
<dbReference type="InterPro" id="IPR007110">
    <property type="entry name" value="Ig-like_dom"/>
</dbReference>
<evidence type="ECO:0000256" key="3">
    <source>
        <dbReference type="ARBA" id="ARBA00022490"/>
    </source>
</evidence>
<feature type="compositionally biased region" description="Basic and acidic residues" evidence="7">
    <location>
        <begin position="2564"/>
        <end position="2573"/>
    </location>
</feature>
<feature type="domain" description="Ig-like" evidence="8">
    <location>
        <begin position="2182"/>
        <end position="2271"/>
    </location>
</feature>
<feature type="domain" description="Ig-like" evidence="8">
    <location>
        <begin position="3635"/>
        <end position="3724"/>
    </location>
</feature>
<dbReference type="PROSITE" id="PS50835">
    <property type="entry name" value="IG_LIKE"/>
    <property type="match status" value="10"/>
</dbReference>
<dbReference type="FunFam" id="2.60.40.10:FF:000080">
    <property type="entry name" value="Myosin light chain kinase, smooth muscle"/>
    <property type="match status" value="4"/>
</dbReference>
<dbReference type="FunFam" id="2.60.40.10:FF:000107">
    <property type="entry name" value="Myosin, light chain kinase a"/>
    <property type="match status" value="1"/>
</dbReference>
<dbReference type="Pfam" id="PF25101">
    <property type="entry name" value="Spectrin_7"/>
    <property type="match status" value="1"/>
</dbReference>
<feature type="compositionally biased region" description="Basic and acidic residues" evidence="7">
    <location>
        <begin position="3190"/>
        <end position="3214"/>
    </location>
</feature>
<evidence type="ECO:0000256" key="7">
    <source>
        <dbReference type="SAM" id="MobiDB-lite"/>
    </source>
</evidence>
<dbReference type="InterPro" id="IPR013783">
    <property type="entry name" value="Ig-like_fold"/>
</dbReference>
<feature type="compositionally biased region" description="Polar residues" evidence="7">
    <location>
        <begin position="2651"/>
        <end position="2662"/>
    </location>
</feature>
<evidence type="ECO:0000256" key="1">
    <source>
        <dbReference type="ARBA" id="ARBA00004657"/>
    </source>
</evidence>
<dbReference type="Gene3D" id="2.60.40.10">
    <property type="entry name" value="Immunoglobulins"/>
    <property type="match status" value="11"/>
</dbReference>
<dbReference type="VEuPathDB" id="VectorBase:LLOJ004389"/>
<organism evidence="9 10">
    <name type="scientific">Lutzomyia longipalpis</name>
    <name type="common">Sand fly</name>
    <dbReference type="NCBI Taxonomy" id="7200"/>
    <lineage>
        <taxon>Eukaryota</taxon>
        <taxon>Metazoa</taxon>
        <taxon>Ecdysozoa</taxon>
        <taxon>Arthropoda</taxon>
        <taxon>Hexapoda</taxon>
        <taxon>Insecta</taxon>
        <taxon>Pterygota</taxon>
        <taxon>Neoptera</taxon>
        <taxon>Endopterygota</taxon>
        <taxon>Diptera</taxon>
        <taxon>Nematocera</taxon>
        <taxon>Psychodoidea</taxon>
        <taxon>Psychodidae</taxon>
        <taxon>Lutzomyia</taxon>
        <taxon>Lutzomyia</taxon>
    </lineage>
</organism>
<dbReference type="GO" id="GO:0045989">
    <property type="term" value="P:positive regulation of striated muscle contraction"/>
    <property type="evidence" value="ECO:0007669"/>
    <property type="project" value="UniProtKB-ARBA"/>
</dbReference>
<dbReference type="EMBL" id="AJWK01013803">
    <property type="status" value="NOT_ANNOTATED_CDS"/>
    <property type="molecule type" value="Genomic_DNA"/>
</dbReference>
<dbReference type="EMBL" id="AJWK01013801">
    <property type="status" value="NOT_ANNOTATED_CDS"/>
    <property type="molecule type" value="Genomic_DNA"/>
</dbReference>
<feature type="coiled-coil region" evidence="6">
    <location>
        <begin position="1601"/>
        <end position="1628"/>
    </location>
</feature>
<feature type="compositionally biased region" description="Polar residues" evidence="7">
    <location>
        <begin position="2582"/>
        <end position="2595"/>
    </location>
</feature>
<evidence type="ECO:0000256" key="4">
    <source>
        <dbReference type="ARBA" id="ARBA00023157"/>
    </source>
</evidence>
<dbReference type="VEuPathDB" id="VectorBase:LLONM1_002420"/>
<feature type="region of interest" description="Disordered" evidence="7">
    <location>
        <begin position="2944"/>
        <end position="2978"/>
    </location>
</feature>
<feature type="domain" description="Ig-like" evidence="8">
    <location>
        <begin position="2373"/>
        <end position="2461"/>
    </location>
</feature>
<dbReference type="EMBL" id="AJWK01013800">
    <property type="status" value="NOT_ANNOTATED_CDS"/>
    <property type="molecule type" value="Genomic_DNA"/>
</dbReference>
<dbReference type="InterPro" id="IPR036179">
    <property type="entry name" value="Ig-like_dom_sf"/>
</dbReference>
<dbReference type="InterPro" id="IPR058157">
    <property type="entry name" value="Spectrin_met"/>
</dbReference>
<dbReference type="CDD" id="cd00096">
    <property type="entry name" value="Ig"/>
    <property type="match status" value="2"/>
</dbReference>
<keyword evidence="3" id="KW-0963">Cytoplasm</keyword>
<dbReference type="Proteomes" id="UP000092461">
    <property type="component" value="Unassembled WGS sequence"/>
</dbReference>
<name>A0A1B0CIV6_LUTLO</name>
<keyword evidence="6" id="KW-0175">Coiled coil</keyword>
<dbReference type="EMBL" id="AJWK01013805">
    <property type="status" value="NOT_ANNOTATED_CDS"/>
    <property type="molecule type" value="Genomic_DNA"/>
</dbReference>
<sequence>MDSDAALEAFGYHSTLSGTTTISTIVLHSDPVKLVVALLQSGDQFHIKVVEAEPRLTFLGGDLDEAVLLQRQHDEVLRKLQEACRDTMIPIEVDPVEEFLAKIKDLRTDVLASVMSALREGNELLAHLKEIAKEGSLDSRPDHIKQDAVKAILQVEVWLEDLHDRRNALEIAWQSRKSQLEQCLQLAVLVKELEDIEAMLHRRESDMSIAFTLGDTESIVDHLLREYVGLKDDAMLLRDRALRAAKATEDLVRSDCFAGDEACARAYAIAWQSRKSQLEQCLQLAVLVKELEDIEAMLHRRESDMSIAFTLGDTESIVDHLLREYVGLKDDAMLLRDRALRAAKATEDLVRSDCFAGDEACARAYAVLARCTDFFDETDRRENWLLQAKDFFHRAEAALATLDAMEAEVTRAKMGYCLMDDVGRTQPEVMGVKRVVEEMENRKIYLEQVCSMNSEKHVTISEHINTFFLHYNEILSWLVSTAEATLKNHNTFGRNLPTAHEFLTAHHKLLSDLEEKGREINKLLTSLAPILEEVDVDQRRSIDEKVGALRKHWTDVKNITDARVDLVLLYIQFLDESESLAKTFDQIEAILKTSPSEENLQRIQKAWTVIQPAYTEIKLTARRFIDEASKVADPYLETKSACSRVDEILNDFSSRQFSITESWESWTHSVTIKRETELLWEKIMSENVQTLNAASKLDAQLYPVLSSASNDPGDLKGFIADRLTAVLGDIAKAKCDLQERITATSSLDAKDGGTTEKLQQVIENLTSIKGKLDRIANEYETLVISIVSFLDAIVTTKRRIEDYFATQKVINRDSAERVVSDHEAFRDSIKAQFRSLISQSETIIERVRTQEPPGAREHDTDRIITLLEHLRGTFESQIETKSNELREQQQLGLFNRELKDIHGNLDDMTKQLEETEGQTCENLAAISTKSIAFEYFERTIDLLGKRIENFRRSAENISTTYPNTRAYVEEEVRKLLQRWEEFCERSRKSRRSLDLSVEYFKLLDEINTQYRIHSTYYAHTSNTVPFVSSIEQANDLVNQIDDYIDQNEASQLNKLKKLSEISIEIYGLDKTVTIYTENLSLFQSFLKLKADLNATVEKLKEEQIRERSEKVEKLKIIEVQTTQSIAPIFTQTLTDATIQEGERFTFDCAVTGSPEPAIEWLKDGISIQSNSDYKTTTIDGLCSLSIEETLAEDSATFTCRATNAAGSAETTARLTVKENFSITESWESWTHSVTIKRETELLWEKIMSENVQTLNAASKLDAQLYPVLSSASNDPGDLKGFIADRLTAVLGDIAKAKCDLQERITATSSLDAKDGGTTEKLQQMPLVTTKRRIEDYFATQKVINRDSAERVVSDHEAFRDSIKAQFRSLISQSETIIERVRTQEPPGAREHDTDRIITLLEHLRGTFESQIETKSNELREQQQLGLFNRELKDIHGNLDDMTKQLEETEGQTCENLAAISTKSIAFEYFERTIDVSINYRTRKFIGQRTIMARGWLPRHCRKIYQRHIPIRGRMWRKRCESCCNDGKNSVRDHEKSRRSLDLSVEYFKLLDEINTQYRIHSTYYAHTSNTVPFVSSIEQANDLIYGLDKTVTIYTENLSLFQSFLKLKADLNATVEKLKEEQIRERSEKVEKLKIIEVQTTQSIAPIFTQTLTDATIQEGERFTFDCAVTGSPEPAIEWLKDGISIQSNSDYKTTTIDGLCSLSIEETLAEDSATFTCRATNAAGSAETTARLTVKENVAEEPLVPPSFVELLQPGYAKEGATFEFRCRAAGYPLPVVEWFKNDVCIDQSPDYIITFNNGLAILKFEHVFLEDQATFTCRATNTSGMVETSANLCVEPLEPTEVPAFKVSLSNVMARVGQKIKLECEVTGIPRPELFWTHNGKPFTGRDSKLIVDGDRVTLLIPEAFFKDTGVYTLTAKNLAGEVSNSCNVCVKGRVPNETSDSEFASDMEPVKPAVQLPLKNTSVFEGKSVRLDCVIVGQPEPEVIWYHDDRPVKESADIQLLFQGDRCSLLIHEAYTEDAGEYKVIAINSAGETSSICQLTVSPLNNLEPATRMTGERMQSTVSPPKFEKLLIDILASEGEKVVFECLVSGDPRPEIKWLLNNREIIPNERIQTSYADDGTIKLTIENVTSNDKGLYTVKATNSSGESKCFSHLIVKSVNAGDTQTASQDVIIEEHYICPMFKELFSDRVVRIDEPTKFECIVFGKPTPKVRWLFNDEPVHGKNFLISTSGDRQVLAIPAVTSETTGKIACVAENEIGKATCVAYLNLQGDYIPTQVASPQTYTQEHNTQSSLVTIKKQMFTTTSTQQVSSVANNIPQTQILTRPSNSPILWSSDKYQEYHQDHAPSHQQKSIVIRTVADVPKATRKHTPPRFISPLIGKIVDQGANVVLEAVVDGHPSPDVKVTKNGEPIENDAHINVTYNYNKVTIQLNNVSVSDAGRYICTANNAAGTSTSVADLTQIAKLGERVIMDVEITGLPEPTVTWYKDDLPLNEASLSQHKVQKMGNCYKLIIEKASLTDAGKYMVSAVNPGGKAESIASFAVMEKTPERVVEVIKTVVYEDPQDHTRKGSEESSAILRPPSSSHSAHTVSQATMDLHGSEESTIVTETRRTTEATMRMEHKVSFPDLPPLTQTQNTQTHATPMRHEATMSDSAALKSSGTNTEALEMKRVATQTPPQVPTKPCQEEEEVIQTQSITKKSAMEYFEHKIKSEPEEKYTKFSDLKVSPFEQKLSSDLKMLNLEPGPAPEIGFMPKGDQVKRENISDRIKRLEEGHRETETPSGGIRVFPQLSRADEPGSVSPRPSAEAVAMEKLWASPKPHEVHDFTEKKTTEQRYTWASSQEMSIGTCHDVPTEVPTTDDTLKNYSITSAKKVFEDKLKEAPELVAPQLVRQVSKERPKSVHELFHAIHLEPGSPPEVCYAPKPTFERKKSLVETLEESLERKIESEPTRVPPGGVRIVPPPKREKSLPPTIQPPPVVPCLRSDVSEAELSSDFESLPRLAQFRHVEAPKVTREPHKAPSDAPPSSVFPSGYMADTEDQSTIPHHHDTQFAPNAKHYRHHNHKHERIYESSGTDPKEYSTASLIKNISVTTTQYKYLDDHQLEPLPYTVDPPQAKRPRIPPPPSPSKFIKGEFRESDYESDYEGRIVPIWRPTDSDSEPQYRPVRPVLTPTGRRSGVSDGHRSPTPPSEFDRKPRPSDGPPRPKFEPIEKINRITETSYSHSTRQQQQQHHQQPFVHKPTPVTSTRYFTATAGTPVHNTIATETSNTMHMREHTETSHRVVNMNQTTRVIKFDGGQKKSELEPFPYAPPTNGDTSPRPRVSLPPTPTRFVKGDFRESDYESEVDAARIRPVWTPNPLDGDEPHYRRVAPPQPTRSASCPRSYPAERVLTPMEFDRQGPLMPQLSPSLTPTKDYRTQTLDRYATKRVHQYVTTKMTQDDTSIRHQQPIQAYAQHQMRDLGSSIKTKATQFMRDVASDLKQPQKPILKKATSTENEPQAYREESRISQYGTKHIDPDTGLIYFKYDFGYEFGILFPGEGKKFIGGSSAGRPHRQVQAQQRSGDIELPVLHERTHKPATNGTTSDQWGPNKRYSLPISINIDELHQQNIDGRGDQRSVGQRIQTPVNFSKEDKPKKPPAIITPLKDIAVVAGQTARFECIVQSDPHPEVIWCRNGVMIGRSLKHHIEYRNGVCRLTIPHAFTEDAGTYSCTASNQLGSVTTSADLLVPGNKWGPSKDIAVVAGQTARFECIVQSDPHPEVIWCRNGVMIGRSLKHHIEYRNGVCRLTIPHAFTEDAGTYSCTASNQLGS</sequence>
<keyword evidence="4" id="KW-1015">Disulfide bond</keyword>